<reference evidence="2" key="2">
    <citation type="journal article" date="2019" name="Genome Biol. Evol.">
        <title>Day and night: Metabolic profiles and evolutionary relationships of six axenic non-marine cyanobacteria.</title>
        <authorList>
            <person name="Will S.E."/>
            <person name="Henke P."/>
            <person name="Boedeker C."/>
            <person name="Huang S."/>
            <person name="Brinkmann H."/>
            <person name="Rohde M."/>
            <person name="Jarek M."/>
            <person name="Friedl T."/>
            <person name="Seufert S."/>
            <person name="Schumacher M."/>
            <person name="Overmann J."/>
            <person name="Neumann-Schaal M."/>
            <person name="Petersen J."/>
        </authorList>
    </citation>
    <scope>NUCLEOTIDE SEQUENCE [LARGE SCALE GENOMIC DNA]</scope>
    <source>
        <strain evidence="2">PCC 7102</strain>
    </source>
</reference>
<proteinExistence type="predicted"/>
<dbReference type="NCBIfam" id="NF041216">
    <property type="entry name" value="CU044_2847_fam"/>
    <property type="match status" value="1"/>
</dbReference>
<comment type="caution">
    <text evidence="2">The sequence shown here is derived from an EMBL/GenBank/DDBJ whole genome shotgun (WGS) entry which is preliminary data.</text>
</comment>
<protein>
    <recommendedName>
        <fullName evidence="1">Trypsin-co-occurring domain-containing protein</fullName>
    </recommendedName>
</protein>
<evidence type="ECO:0000313" key="2">
    <source>
        <dbReference type="EMBL" id="RUT02579.1"/>
    </source>
</evidence>
<reference evidence="2" key="1">
    <citation type="submission" date="2018-12" db="EMBL/GenBank/DDBJ databases">
        <authorList>
            <person name="Will S."/>
            <person name="Neumann-Schaal M."/>
            <person name="Henke P."/>
        </authorList>
    </citation>
    <scope>NUCLEOTIDE SEQUENCE</scope>
    <source>
        <strain evidence="2">PCC 7102</strain>
    </source>
</reference>
<dbReference type="Proteomes" id="UP000271624">
    <property type="component" value="Unassembled WGS sequence"/>
</dbReference>
<dbReference type="AlphaFoldDB" id="A0A3S1D331"/>
<accession>A0A3S1D331</accession>
<dbReference type="Pfam" id="PF19493">
    <property type="entry name" value="Trypco1"/>
    <property type="match status" value="1"/>
</dbReference>
<evidence type="ECO:0000259" key="1">
    <source>
        <dbReference type="Pfam" id="PF19493"/>
    </source>
</evidence>
<sequence>MARKIIELDTGNGETILVAVEVPEVSVGRVAAPSDIAIEKVDRSFDAVRDLIIRGCRPITQAFKALQKESQPAFAEAEFGINFTAKGSVYVVESTGQASLKVKITWNLAPDVNKLPPPQPSQPEEQQ</sequence>
<dbReference type="EMBL" id="RSCL01000016">
    <property type="protein sequence ID" value="RUT02579.1"/>
    <property type="molecule type" value="Genomic_DNA"/>
</dbReference>
<dbReference type="InterPro" id="IPR045794">
    <property type="entry name" value="Trypco1"/>
</dbReference>
<gene>
    <name evidence="2" type="ORF">DSM106972_060570</name>
</gene>
<evidence type="ECO:0000313" key="3">
    <source>
        <dbReference type="Proteomes" id="UP000271624"/>
    </source>
</evidence>
<keyword evidence="3" id="KW-1185">Reference proteome</keyword>
<feature type="domain" description="Trypsin-co-occurring" evidence="1">
    <location>
        <begin position="9"/>
        <end position="107"/>
    </location>
</feature>
<organism evidence="2 3">
    <name type="scientific">Dulcicalothrix desertica PCC 7102</name>
    <dbReference type="NCBI Taxonomy" id="232991"/>
    <lineage>
        <taxon>Bacteria</taxon>
        <taxon>Bacillati</taxon>
        <taxon>Cyanobacteriota</taxon>
        <taxon>Cyanophyceae</taxon>
        <taxon>Nostocales</taxon>
        <taxon>Calotrichaceae</taxon>
        <taxon>Dulcicalothrix</taxon>
    </lineage>
</organism>
<dbReference type="RefSeq" id="WP_127084271.1">
    <property type="nucleotide sequence ID" value="NZ_RSCL01000016.1"/>
</dbReference>
<name>A0A3S1D331_9CYAN</name>
<dbReference type="OrthoDB" id="489721at2"/>